<proteinExistence type="predicted"/>
<feature type="compositionally biased region" description="Basic and acidic residues" evidence="1">
    <location>
        <begin position="72"/>
        <end position="90"/>
    </location>
</feature>
<feature type="region of interest" description="Disordered" evidence="1">
    <location>
        <begin position="104"/>
        <end position="173"/>
    </location>
</feature>
<evidence type="ECO:0000256" key="1">
    <source>
        <dbReference type="SAM" id="MobiDB-lite"/>
    </source>
</evidence>
<evidence type="ECO:0000313" key="3">
    <source>
        <dbReference type="Proteomes" id="UP000245166"/>
    </source>
</evidence>
<organism evidence="2 3">
    <name type="scientific">Serinibacter arcticus</name>
    <dbReference type="NCBI Taxonomy" id="1655435"/>
    <lineage>
        <taxon>Bacteria</taxon>
        <taxon>Bacillati</taxon>
        <taxon>Actinomycetota</taxon>
        <taxon>Actinomycetes</taxon>
        <taxon>Micrococcales</taxon>
        <taxon>Beutenbergiaceae</taxon>
        <taxon>Serinibacter</taxon>
    </lineage>
</organism>
<reference evidence="2 3" key="1">
    <citation type="submission" date="2018-03" db="EMBL/GenBank/DDBJ databases">
        <title>Genome assembly of novel Miniimonas species PCH200.</title>
        <authorList>
            <person name="Thakur V."/>
            <person name="Kumar V."/>
            <person name="Singh D."/>
        </authorList>
    </citation>
    <scope>NUCLEOTIDE SEQUENCE [LARGE SCALE GENOMIC DNA]</scope>
    <source>
        <strain evidence="2 3">PCH200</strain>
    </source>
</reference>
<comment type="caution">
    <text evidence="2">The sequence shown here is derived from an EMBL/GenBank/DDBJ whole genome shotgun (WGS) entry which is preliminary data.</text>
</comment>
<dbReference type="AlphaFoldDB" id="A0A2U1ZUM3"/>
<feature type="compositionally biased region" description="Basic and acidic residues" evidence="1">
    <location>
        <begin position="18"/>
        <end position="31"/>
    </location>
</feature>
<dbReference type="Proteomes" id="UP000245166">
    <property type="component" value="Unassembled WGS sequence"/>
</dbReference>
<evidence type="ECO:0000313" key="2">
    <source>
        <dbReference type="EMBL" id="PWD50622.1"/>
    </source>
</evidence>
<accession>A0A2U1ZUM3</accession>
<feature type="compositionally biased region" description="Gly residues" evidence="1">
    <location>
        <begin position="113"/>
        <end position="124"/>
    </location>
</feature>
<sequence>MPSIVVHRVVLVMETEKDELLPGRSRSDRTTRSSPGTSIAISHRARGRSSPEGLGPRARRRRRLASQPVQRRIGERSRCGRVGQERGEVEQPLRLVRGQAVDERFEARRGVGPPSGDGGIGAGGGEDHRRHRVPVLDEPPDAGRGVGGVLAVDRAHAPTDDVDDGGGEDAAHA</sequence>
<dbReference type="EMBL" id="PYHR01000002">
    <property type="protein sequence ID" value="PWD50622.1"/>
    <property type="molecule type" value="Genomic_DNA"/>
</dbReference>
<gene>
    <name evidence="2" type="ORF">C8046_08120</name>
</gene>
<name>A0A2U1ZUM3_9MICO</name>
<keyword evidence="3" id="KW-1185">Reference proteome</keyword>
<feature type="region of interest" description="Disordered" evidence="1">
    <location>
        <begin position="18"/>
        <end position="90"/>
    </location>
</feature>
<protein>
    <submittedName>
        <fullName evidence="2">Uncharacterized protein</fullName>
    </submittedName>
</protein>